<dbReference type="OrthoDB" id="9770043at2"/>
<comment type="caution">
    <text evidence="2">The sequence shown here is derived from an EMBL/GenBank/DDBJ whole genome shotgun (WGS) entry which is preliminary data.</text>
</comment>
<dbReference type="PANTHER" id="PTHR19328:SF75">
    <property type="entry name" value="ALDOSE SUGAR DEHYDROGENASE YLII"/>
    <property type="match status" value="1"/>
</dbReference>
<dbReference type="SUPFAM" id="SSF50952">
    <property type="entry name" value="Soluble quinoprotein glucose dehydrogenase"/>
    <property type="match status" value="1"/>
</dbReference>
<evidence type="ECO:0000313" key="2">
    <source>
        <dbReference type="EMBL" id="OQP57720.1"/>
    </source>
</evidence>
<dbReference type="Gene3D" id="2.120.10.30">
    <property type="entry name" value="TolB, C-terminal domain"/>
    <property type="match status" value="1"/>
</dbReference>
<protein>
    <recommendedName>
        <fullName evidence="1">Glucose/Sorbosone dehydrogenase domain-containing protein</fullName>
    </recommendedName>
</protein>
<dbReference type="EMBL" id="LVYD01000113">
    <property type="protein sequence ID" value="OQP57720.1"/>
    <property type="molecule type" value="Genomic_DNA"/>
</dbReference>
<dbReference type="Proteomes" id="UP000192796">
    <property type="component" value="Unassembled WGS sequence"/>
</dbReference>
<dbReference type="STRING" id="1703345.A3860_08805"/>
<gene>
    <name evidence="2" type="ORF">A3860_08805</name>
</gene>
<evidence type="ECO:0000313" key="3">
    <source>
        <dbReference type="Proteomes" id="UP000192796"/>
    </source>
</evidence>
<feature type="domain" description="Glucose/Sorbosone dehydrogenase" evidence="1">
    <location>
        <begin position="106"/>
        <end position="436"/>
    </location>
</feature>
<dbReference type="Pfam" id="PF07995">
    <property type="entry name" value="GSDH"/>
    <property type="match status" value="1"/>
</dbReference>
<dbReference type="InterPro" id="IPR011041">
    <property type="entry name" value="Quinoprot_gluc/sorb_DH_b-prop"/>
</dbReference>
<keyword evidence="3" id="KW-1185">Reference proteome</keyword>
<organism evidence="2 3">
    <name type="scientific">Niastella vici</name>
    <dbReference type="NCBI Taxonomy" id="1703345"/>
    <lineage>
        <taxon>Bacteria</taxon>
        <taxon>Pseudomonadati</taxon>
        <taxon>Bacteroidota</taxon>
        <taxon>Chitinophagia</taxon>
        <taxon>Chitinophagales</taxon>
        <taxon>Chitinophagaceae</taxon>
        <taxon>Niastella</taxon>
    </lineage>
</organism>
<dbReference type="AlphaFoldDB" id="A0A1V9FHB0"/>
<sequence length="458" mass="50561">MRTNYPNTACMVTPAFSNCITLLLLTILILPGCQKSNEPKIMIGIDMELLADDFVSPVQVLSTHHSERRYVVDQIGKIWLIDRNNNKRPTPFLDISSKLVKLDPTYDERGLLGVAFHPDYKTNGRFYVYYQLPPRAGGPAPGIPWNNLSRISEFRVLPDWSRADPNSEKVILEWDDPQSNHNGGSLVFGLDDFLYISIGDGGGANDIGPGHSTDWYSINAGGNAQDLEANFLGKVLCIDVDSGDPYGIPPTNPFVGKPGRDEIFAFGFRNPYRMSVDKPGHQMIVGDAGQVLWEEIDVLVKGGNYGWNVKEGRHCFSTADSSKVLASCPSVDDRGKPLLEPVIELNNWQNPLGGKATAVIGGYVYHGETLKDWQGKYIFGTFSQTPTTPNGQLFMATPTGDSWPYEKISLLNHPDDLGYYLRGFGQDDDDELYVAVSSMLGPQGNTGKVYKIVPVFGK</sequence>
<dbReference type="InterPro" id="IPR012938">
    <property type="entry name" value="Glc/Sorbosone_DH"/>
</dbReference>
<name>A0A1V9FHB0_9BACT</name>
<reference evidence="2 3" key="1">
    <citation type="submission" date="2016-03" db="EMBL/GenBank/DDBJ databases">
        <title>Niastella vici sp. nov., isolated from farmland soil.</title>
        <authorList>
            <person name="Chen L."/>
            <person name="Wang D."/>
            <person name="Yang S."/>
            <person name="Wang G."/>
        </authorList>
    </citation>
    <scope>NUCLEOTIDE SEQUENCE [LARGE SCALE GENOMIC DNA]</scope>
    <source>
        <strain evidence="2 3">DJ57</strain>
    </source>
</reference>
<dbReference type="RefSeq" id="WP_158085482.1">
    <property type="nucleotide sequence ID" value="NZ_LVYD01000113.1"/>
</dbReference>
<accession>A0A1V9FHB0</accession>
<dbReference type="PANTHER" id="PTHR19328">
    <property type="entry name" value="HEDGEHOG-INTERACTING PROTEIN"/>
    <property type="match status" value="1"/>
</dbReference>
<evidence type="ECO:0000259" key="1">
    <source>
        <dbReference type="Pfam" id="PF07995"/>
    </source>
</evidence>
<proteinExistence type="predicted"/>
<dbReference type="InterPro" id="IPR011042">
    <property type="entry name" value="6-blade_b-propeller_TolB-like"/>
</dbReference>